<dbReference type="Gene3D" id="3.90.1670.10">
    <property type="entry name" value="FdhE-like domain"/>
    <property type="match status" value="1"/>
</dbReference>
<dbReference type="OrthoDB" id="9573at2157"/>
<name>A3MT61_PYRCJ</name>
<proteinExistence type="predicted"/>
<gene>
    <name evidence="1" type="ordered locus">Pcal_0393</name>
</gene>
<keyword evidence="2" id="KW-1185">Reference proteome</keyword>
<sequence>MSKEVEIVCGGDSHCVEEVRRAVEEIRSLFSTPIPEPHLSSLSPPLVDQVANMAEIVDAVGDEAAARLVVASRLAKRFAQRFAEWSGDRCPICGSAPRLFVVVPRPGEIFESRERYAKCVCGFSWLHEGWWRCPNCGAEGRQNFDVYIREGLEGAVFYRCRRCGFAYVEYQGLPREDLEYLLRIVVGHVAGGQRD</sequence>
<dbReference type="GeneID" id="4909902"/>
<dbReference type="InterPro" id="IPR024064">
    <property type="entry name" value="FdhE-like_sf"/>
</dbReference>
<dbReference type="eggNOG" id="arCOG05634">
    <property type="taxonomic scope" value="Archaea"/>
</dbReference>
<reference evidence="1" key="1">
    <citation type="submission" date="2007-02" db="EMBL/GenBank/DDBJ databases">
        <title>Complete sequence of Pyrobaculum calidifontis JCM 11548.</title>
        <authorList>
            <consortium name="US DOE Joint Genome Institute"/>
            <person name="Copeland A."/>
            <person name="Lucas S."/>
            <person name="Lapidus A."/>
            <person name="Barry K."/>
            <person name="Glavina del Rio T."/>
            <person name="Dalin E."/>
            <person name="Tice H."/>
            <person name="Pitluck S."/>
            <person name="Chain P."/>
            <person name="Malfatti S."/>
            <person name="Shin M."/>
            <person name="Vergez L."/>
            <person name="Schmutz J."/>
            <person name="Larimer F."/>
            <person name="Land M."/>
            <person name="Hauser L."/>
            <person name="Kyrpides N."/>
            <person name="Mikhailova N."/>
            <person name="Cozen A.E."/>
            <person name="Fitz-Gibbon S.T."/>
            <person name="House C.H."/>
            <person name="Saltikov C."/>
            <person name="Lowe T.M."/>
            <person name="Richardson P."/>
        </authorList>
    </citation>
    <scope>NUCLEOTIDE SEQUENCE [LARGE SCALE GENOMIC DNA]</scope>
    <source>
        <strain evidence="1">JCM 11548</strain>
    </source>
</reference>
<accession>A3MT61</accession>
<protein>
    <recommendedName>
        <fullName evidence="3">Formate dehydrogenase accessory protein FdhE</fullName>
    </recommendedName>
</protein>
<dbReference type="Proteomes" id="UP000001431">
    <property type="component" value="Chromosome"/>
</dbReference>
<evidence type="ECO:0008006" key="3">
    <source>
        <dbReference type="Google" id="ProtNLM"/>
    </source>
</evidence>
<evidence type="ECO:0000313" key="1">
    <source>
        <dbReference type="EMBL" id="ABO07828.1"/>
    </source>
</evidence>
<dbReference type="KEGG" id="pcl:Pcal_0393"/>
<dbReference type="STRING" id="410359.Pcal_0393"/>
<evidence type="ECO:0000313" key="2">
    <source>
        <dbReference type="Proteomes" id="UP000001431"/>
    </source>
</evidence>
<dbReference type="EMBL" id="CP000561">
    <property type="protein sequence ID" value="ABO07828.1"/>
    <property type="molecule type" value="Genomic_DNA"/>
</dbReference>
<dbReference type="AlphaFoldDB" id="A3MT61"/>
<dbReference type="RefSeq" id="WP_011849085.1">
    <property type="nucleotide sequence ID" value="NC_009073.1"/>
</dbReference>
<dbReference type="SUPFAM" id="SSF144020">
    <property type="entry name" value="FdhE-like"/>
    <property type="match status" value="1"/>
</dbReference>
<organism evidence="1 2">
    <name type="scientific">Pyrobaculum calidifontis (strain DSM 21063 / JCM 11548 / VA1)</name>
    <dbReference type="NCBI Taxonomy" id="410359"/>
    <lineage>
        <taxon>Archaea</taxon>
        <taxon>Thermoproteota</taxon>
        <taxon>Thermoprotei</taxon>
        <taxon>Thermoproteales</taxon>
        <taxon>Thermoproteaceae</taxon>
        <taxon>Pyrobaculum</taxon>
    </lineage>
</organism>
<dbReference type="HOGENOM" id="CLU_120797_0_0_2"/>